<reference evidence="1 2" key="1">
    <citation type="submission" date="2018-06" db="EMBL/GenBank/DDBJ databases">
        <title>Comparative genomics of Brasilonema spp. strains.</title>
        <authorList>
            <person name="Alvarenga D.O."/>
            <person name="Fiore M.F."/>
            <person name="Varani A.M."/>
        </authorList>
    </citation>
    <scope>NUCLEOTIDE SEQUENCE [LARGE SCALE GENOMIC DNA]</scope>
    <source>
        <strain evidence="1 2">CENA114</strain>
    </source>
</reference>
<dbReference type="NCBIfam" id="NF041928">
    <property type="entry name" value="choice_anch_W"/>
    <property type="match status" value="1"/>
</dbReference>
<keyword evidence="2" id="KW-1185">Reference proteome</keyword>
<proteinExistence type="predicted"/>
<dbReference type="InterPro" id="IPR049671">
    <property type="entry name" value="Choice_anch_W"/>
</dbReference>
<organism evidence="1 2">
    <name type="scientific">Brasilonema sennae CENA114</name>
    <dbReference type="NCBI Taxonomy" id="415709"/>
    <lineage>
        <taxon>Bacteria</taxon>
        <taxon>Bacillati</taxon>
        <taxon>Cyanobacteriota</taxon>
        <taxon>Cyanophyceae</taxon>
        <taxon>Nostocales</taxon>
        <taxon>Scytonemataceae</taxon>
        <taxon>Brasilonema</taxon>
        <taxon>Bromeliae group (in: Brasilonema)</taxon>
    </lineage>
</organism>
<name>A0A856MBX7_9CYAN</name>
<sequence>MLSIRKSINNSKSLIVVGLATLGLFLLPNSAKALTIVDRTGFTDTDFENLLRNGQFSESFVTEGRIGNNSLDTTERELGINTPIRPNANGELSGGNPVAAGEYVWGNRQGANFSLEYTGSTINYTVGGQTLTSNAFSGPVTDIFLRTFASNNGNVALTNLAFDNQVFGGLSSSSINNSQDTDYIQLSNISSPFTLTGQALIGWTGITPARSQVAYQIKVGSSSTTKSVPEPGTVGAIFLATVAGIAYGRRKKV</sequence>
<evidence type="ECO:0000313" key="1">
    <source>
        <dbReference type="EMBL" id="QDL07864.1"/>
    </source>
</evidence>
<accession>A0A856MBX7</accession>
<dbReference type="EMBL" id="CP030118">
    <property type="protein sequence ID" value="QDL07864.1"/>
    <property type="molecule type" value="Genomic_DNA"/>
</dbReference>
<dbReference type="KEGG" id="bsen:DP114_08075"/>
<dbReference type="RefSeq" id="WP_169265511.1">
    <property type="nucleotide sequence ID" value="NZ_CAWOXK010000001.1"/>
</dbReference>
<dbReference type="InterPro" id="IPR013424">
    <property type="entry name" value="Ice-binding_C"/>
</dbReference>
<dbReference type="AlphaFoldDB" id="A0A856MBX7"/>
<evidence type="ECO:0000313" key="2">
    <source>
        <dbReference type="Proteomes" id="UP000503129"/>
    </source>
</evidence>
<gene>
    <name evidence="1" type="ORF">DP114_08075</name>
</gene>
<dbReference type="Proteomes" id="UP000503129">
    <property type="component" value="Chromosome"/>
</dbReference>
<dbReference type="NCBIfam" id="TIGR02595">
    <property type="entry name" value="PEP_CTERM"/>
    <property type="match status" value="1"/>
</dbReference>
<protein>
    <submittedName>
        <fullName evidence="1">PEP-CTERM sorting domain-containing protein</fullName>
    </submittedName>
</protein>